<reference evidence="2 3" key="1">
    <citation type="journal article" date="2021" name="Elife">
        <title>Chloroplast acquisition without the gene transfer in kleptoplastic sea slugs, Plakobranchus ocellatus.</title>
        <authorList>
            <person name="Maeda T."/>
            <person name="Takahashi S."/>
            <person name="Yoshida T."/>
            <person name="Shimamura S."/>
            <person name="Takaki Y."/>
            <person name="Nagai Y."/>
            <person name="Toyoda A."/>
            <person name="Suzuki Y."/>
            <person name="Arimoto A."/>
            <person name="Ishii H."/>
            <person name="Satoh N."/>
            <person name="Nishiyama T."/>
            <person name="Hasebe M."/>
            <person name="Maruyama T."/>
            <person name="Minagawa J."/>
            <person name="Obokata J."/>
            <person name="Shigenobu S."/>
        </authorList>
    </citation>
    <scope>NUCLEOTIDE SEQUENCE [LARGE SCALE GENOMIC DNA]</scope>
</reference>
<gene>
    <name evidence="2" type="ORF">PoB_007591600</name>
</gene>
<sequence length="190" mass="20724">MKRYFIFVCHCTDGAEAAAAAAADDDDDDDDDDNHDDDKDDNDASSVGKDGMVVVVVDVMMSCFSHLVTACLEKLMPSFRQTDQAWTRQRTTATKQMETNAAKREGGCFGNGQSGSPSSALLSVTFNALSKFGICSPVLQLMSCPVLHDTVDRRNGMEEKNTLRVDCRGVLNSLVALHIRRQRTPTALAK</sequence>
<protein>
    <submittedName>
        <fullName evidence="2">Uncharacterized protein</fullName>
    </submittedName>
</protein>
<name>A0AAV4DZZ5_9GAST</name>
<comment type="caution">
    <text evidence="2">The sequence shown here is derived from an EMBL/GenBank/DDBJ whole genome shotgun (WGS) entry which is preliminary data.</text>
</comment>
<organism evidence="2 3">
    <name type="scientific">Plakobranchus ocellatus</name>
    <dbReference type="NCBI Taxonomy" id="259542"/>
    <lineage>
        <taxon>Eukaryota</taxon>
        <taxon>Metazoa</taxon>
        <taxon>Spiralia</taxon>
        <taxon>Lophotrochozoa</taxon>
        <taxon>Mollusca</taxon>
        <taxon>Gastropoda</taxon>
        <taxon>Heterobranchia</taxon>
        <taxon>Euthyneura</taxon>
        <taxon>Panpulmonata</taxon>
        <taxon>Sacoglossa</taxon>
        <taxon>Placobranchoidea</taxon>
        <taxon>Plakobranchidae</taxon>
        <taxon>Plakobranchus</taxon>
    </lineage>
</organism>
<evidence type="ECO:0000256" key="1">
    <source>
        <dbReference type="SAM" id="MobiDB-lite"/>
    </source>
</evidence>
<accession>A0AAV4DZZ5</accession>
<evidence type="ECO:0000313" key="2">
    <source>
        <dbReference type="EMBL" id="GFO49411.1"/>
    </source>
</evidence>
<keyword evidence="3" id="KW-1185">Reference proteome</keyword>
<proteinExistence type="predicted"/>
<dbReference type="EMBL" id="BLXT01008489">
    <property type="protein sequence ID" value="GFO49411.1"/>
    <property type="molecule type" value="Genomic_DNA"/>
</dbReference>
<dbReference type="Proteomes" id="UP000735302">
    <property type="component" value="Unassembled WGS sequence"/>
</dbReference>
<feature type="compositionally biased region" description="Acidic residues" evidence="1">
    <location>
        <begin position="23"/>
        <end position="43"/>
    </location>
</feature>
<evidence type="ECO:0000313" key="3">
    <source>
        <dbReference type="Proteomes" id="UP000735302"/>
    </source>
</evidence>
<dbReference type="AlphaFoldDB" id="A0AAV4DZZ5"/>
<feature type="region of interest" description="Disordered" evidence="1">
    <location>
        <begin position="21"/>
        <end position="46"/>
    </location>
</feature>